<comment type="caution">
    <text evidence="1">The sequence shown here is derived from an EMBL/GenBank/DDBJ whole genome shotgun (WGS) entry which is preliminary data.</text>
</comment>
<organism evidence="1 2">
    <name type="scientific">Lacticaseibacillus paracasei subsp. tolerans Lpl14</name>
    <dbReference type="NCBI Taxonomy" id="1256229"/>
    <lineage>
        <taxon>Bacteria</taxon>
        <taxon>Bacillati</taxon>
        <taxon>Bacillota</taxon>
        <taxon>Bacilli</taxon>
        <taxon>Lactobacillales</taxon>
        <taxon>Lactobacillaceae</taxon>
        <taxon>Lacticaseibacillus</taxon>
    </lineage>
</organism>
<sequence>MAFMQAQKFGFDDQQPAMNGLMVARDTAQPVNTDHLNRLM</sequence>
<evidence type="ECO:0000313" key="1">
    <source>
        <dbReference type="EMBL" id="EPC63575.1"/>
    </source>
</evidence>
<protein>
    <submittedName>
        <fullName evidence="1">Uncharacterized protein</fullName>
    </submittedName>
</protein>
<dbReference type="Proteomes" id="UP000014285">
    <property type="component" value="Unassembled WGS sequence"/>
</dbReference>
<gene>
    <name evidence="1" type="ORF">Lpl14_12138</name>
</gene>
<dbReference type="AlphaFoldDB" id="A0A829GSQ3"/>
<reference evidence="1 2" key="1">
    <citation type="journal article" date="2013" name="PLoS ONE">
        <title>Lactobacillus paracasei comparative genomics: towards species pan-genome definition and exploitation of diversity.</title>
        <authorList>
            <person name="Smokvina T."/>
            <person name="Wels M."/>
            <person name="Polka J."/>
            <person name="Chervaux C."/>
            <person name="Brisse S."/>
            <person name="Boekhorst J."/>
            <person name="van Hylckama Vlieg J.E."/>
            <person name="Siezen R.J."/>
        </authorList>
    </citation>
    <scope>NUCLEOTIDE SEQUENCE [LARGE SCALE GENOMIC DNA]</scope>
    <source>
        <strain evidence="1 2">Lpl14</strain>
    </source>
</reference>
<evidence type="ECO:0000313" key="2">
    <source>
        <dbReference type="Proteomes" id="UP000014285"/>
    </source>
</evidence>
<name>A0A829GSQ3_LACPA</name>
<dbReference type="EMBL" id="ANKB01000052">
    <property type="protein sequence ID" value="EPC63575.1"/>
    <property type="molecule type" value="Genomic_DNA"/>
</dbReference>
<proteinExistence type="predicted"/>
<accession>A0A829GSQ3</accession>